<protein>
    <submittedName>
        <fullName evidence="7">Serine protease</fullName>
        <ecNumber evidence="7">3.4.21.-</ecNumber>
    </submittedName>
</protein>
<evidence type="ECO:0000313" key="8">
    <source>
        <dbReference type="Proteomes" id="UP001516061"/>
    </source>
</evidence>
<dbReference type="CDD" id="cd07496">
    <property type="entry name" value="Peptidases_S8_13"/>
    <property type="match status" value="1"/>
</dbReference>
<dbReference type="GO" id="GO:0006508">
    <property type="term" value="P:proteolysis"/>
    <property type="evidence" value="ECO:0007669"/>
    <property type="project" value="UniProtKB-KW"/>
</dbReference>
<dbReference type="InterPro" id="IPR015500">
    <property type="entry name" value="Peptidase_S8_subtilisin-rel"/>
</dbReference>
<dbReference type="InterPro" id="IPR023828">
    <property type="entry name" value="Peptidase_S8_Ser-AS"/>
</dbReference>
<evidence type="ECO:0000256" key="5">
    <source>
        <dbReference type="PROSITE-ProRule" id="PRU01240"/>
    </source>
</evidence>
<dbReference type="EC" id="3.4.21.-" evidence="7"/>
<keyword evidence="4 5" id="KW-0720">Serine protease</keyword>
<evidence type="ECO:0000256" key="2">
    <source>
        <dbReference type="ARBA" id="ARBA00022670"/>
    </source>
</evidence>
<accession>A0ABX2FX12</accession>
<dbReference type="PROSITE" id="PS00138">
    <property type="entry name" value="SUBTILASE_SER"/>
    <property type="match status" value="1"/>
</dbReference>
<evidence type="ECO:0000313" key="7">
    <source>
        <dbReference type="EMBL" id="NRT54553.1"/>
    </source>
</evidence>
<dbReference type="GO" id="GO:0008233">
    <property type="term" value="F:peptidase activity"/>
    <property type="evidence" value="ECO:0007669"/>
    <property type="project" value="UniProtKB-KW"/>
</dbReference>
<evidence type="ECO:0000256" key="4">
    <source>
        <dbReference type="ARBA" id="ARBA00022825"/>
    </source>
</evidence>
<dbReference type="PANTHER" id="PTHR43806">
    <property type="entry name" value="PEPTIDASE S8"/>
    <property type="match status" value="1"/>
</dbReference>
<dbReference type="PRINTS" id="PR00723">
    <property type="entry name" value="SUBTILISIN"/>
</dbReference>
<dbReference type="Gene3D" id="3.40.50.200">
    <property type="entry name" value="Peptidase S8/S53 domain"/>
    <property type="match status" value="1"/>
</dbReference>
<name>A0ABX2FX12_9BURK</name>
<dbReference type="InterPro" id="IPR050131">
    <property type="entry name" value="Peptidase_S8_subtilisin-like"/>
</dbReference>
<dbReference type="InterPro" id="IPR022398">
    <property type="entry name" value="Peptidase_S8_His-AS"/>
</dbReference>
<dbReference type="InterPro" id="IPR036852">
    <property type="entry name" value="Peptidase_S8/S53_dom_sf"/>
</dbReference>
<keyword evidence="8" id="KW-1185">Reference proteome</keyword>
<feature type="domain" description="Peptidase S8/S53" evidence="6">
    <location>
        <begin position="142"/>
        <end position="414"/>
    </location>
</feature>
<feature type="active site" description="Charge relay system" evidence="5">
    <location>
        <position position="375"/>
    </location>
</feature>
<keyword evidence="3 5" id="KW-0378">Hydrolase</keyword>
<dbReference type="PROSITE" id="PS51892">
    <property type="entry name" value="SUBTILASE"/>
    <property type="match status" value="1"/>
</dbReference>
<reference evidence="7 8" key="1">
    <citation type="submission" date="2020-05" db="EMBL/GenBank/DDBJ databases">
        <title>Genomic Encyclopedia of Type Strains, Phase IV (KMG-V): Genome sequencing to study the core and pangenomes of soil and plant-associated prokaryotes.</title>
        <authorList>
            <person name="Whitman W."/>
        </authorList>
    </citation>
    <scope>NUCLEOTIDE SEQUENCE [LARGE SCALE GENOMIC DNA]</scope>
    <source>
        <strain evidence="7 8">C29</strain>
    </source>
</reference>
<comment type="similarity">
    <text evidence="1 5">Belongs to the peptidase S8 family.</text>
</comment>
<dbReference type="InterPro" id="IPR000209">
    <property type="entry name" value="Peptidase_S8/S53_dom"/>
</dbReference>
<dbReference type="PANTHER" id="PTHR43806:SF11">
    <property type="entry name" value="CEREVISIN-RELATED"/>
    <property type="match status" value="1"/>
</dbReference>
<dbReference type="EMBL" id="JABSNM010000001">
    <property type="protein sequence ID" value="NRT54553.1"/>
    <property type="molecule type" value="Genomic_DNA"/>
</dbReference>
<organism evidence="7 8">
    <name type="scientific">Sphaerotilus uruguayifluvii</name>
    <dbReference type="NCBI Taxonomy" id="2735897"/>
    <lineage>
        <taxon>Bacteria</taxon>
        <taxon>Pseudomonadati</taxon>
        <taxon>Pseudomonadota</taxon>
        <taxon>Betaproteobacteria</taxon>
        <taxon>Burkholderiales</taxon>
        <taxon>Sphaerotilaceae</taxon>
        <taxon>Sphaerotilus</taxon>
    </lineage>
</organism>
<proteinExistence type="inferred from homology"/>
<sequence length="563" mass="56987">MAALMVMLAAGARAGGPSVDLARQEAQTTDQLIIKYRDSSSRSGADLRIAQAGQRAGIGLTHKRDMFHGGRVMKLDRAMTVAQIRTLGADLMAGDPEIESVEADIRLYPQLVPSDTSFGTQWHYYEAVAGINLPAAWDRSTGTGVYVAVIDTGYRPHADLAANIVGGYDLIASTTVSNDGNARDSDAKDPGDWCGTGSSSWHGTHVAGTIAAVTNNATGVAGVAHGAKVVPVRVLGTCGGSLSDVADGIVWASGGTVTGLPANAYPARVLNLSLGGSASSCGTTMQAAVNSARSRNTVVVVAAGNANAYASTQTPANCTGVVAVGAVDRTGARASFSNYGSLVDVAAPGVSVLSTLNSGATVPGADAYASYAGTSMATPHVAGVVALMLSKNSALTPDQVETMLKSSARPFPVTPDSIKTIGAGIVDAKKAVDTAMGSLPTAVTEVESNNTLGTAQTVSAAHAAVSGTLSASTDTDYYKVSVAAGKVLSATLNMAVSTQNYQLYLYNSAGTQVAASLNGTGLPETVKVTNSTTAAATYYARVVYGAGGTGTTGGKYLLNLLQQ</sequence>
<evidence type="ECO:0000256" key="1">
    <source>
        <dbReference type="ARBA" id="ARBA00011073"/>
    </source>
</evidence>
<dbReference type="Gene3D" id="2.60.120.380">
    <property type="match status" value="1"/>
</dbReference>
<feature type="active site" description="Charge relay system" evidence="5">
    <location>
        <position position="202"/>
    </location>
</feature>
<dbReference type="Pfam" id="PF00082">
    <property type="entry name" value="Peptidase_S8"/>
    <property type="match status" value="1"/>
</dbReference>
<dbReference type="Proteomes" id="UP001516061">
    <property type="component" value="Unassembled WGS sequence"/>
</dbReference>
<evidence type="ECO:0000259" key="6">
    <source>
        <dbReference type="Pfam" id="PF00082"/>
    </source>
</evidence>
<dbReference type="PROSITE" id="PS00137">
    <property type="entry name" value="SUBTILASE_HIS"/>
    <property type="match status" value="1"/>
</dbReference>
<feature type="active site" description="Charge relay system" evidence="5">
    <location>
        <position position="151"/>
    </location>
</feature>
<evidence type="ECO:0000256" key="3">
    <source>
        <dbReference type="ARBA" id="ARBA00022801"/>
    </source>
</evidence>
<dbReference type="RefSeq" id="WP_173803501.1">
    <property type="nucleotide sequence ID" value="NZ_JABSNM010000001.1"/>
</dbReference>
<gene>
    <name evidence="7" type="ORF">HNQ01_000260</name>
</gene>
<dbReference type="SUPFAM" id="SSF52743">
    <property type="entry name" value="Subtilisin-like"/>
    <property type="match status" value="1"/>
</dbReference>
<comment type="caution">
    <text evidence="7">The sequence shown here is derived from an EMBL/GenBank/DDBJ whole genome shotgun (WGS) entry which is preliminary data.</text>
</comment>
<dbReference type="InterPro" id="IPR034176">
    <property type="entry name" value="Peptidases_S8_13"/>
</dbReference>
<dbReference type="SUPFAM" id="SSF89260">
    <property type="entry name" value="Collagen-binding domain"/>
    <property type="match status" value="1"/>
</dbReference>
<keyword evidence="2 5" id="KW-0645">Protease</keyword>